<evidence type="ECO:0000313" key="3">
    <source>
        <dbReference type="Proteomes" id="UP000177622"/>
    </source>
</evidence>
<dbReference type="EMBL" id="LXJU01000001">
    <property type="protein sequence ID" value="OGE58557.1"/>
    <property type="molecule type" value="Genomic_DNA"/>
</dbReference>
<dbReference type="InterPro" id="IPR029058">
    <property type="entry name" value="AB_hydrolase_fold"/>
</dbReference>
<sequence length="246" mass="26671">MPKPTLIFAPGAWYPSTAFDPIFPKLSDYKCRSIAFPSITKATEVKDLEPDTQVVRSAVQEEIDDGQDVIVIAHSWAGLPVNSALDGLSKLEREAAGLKGGVVKLVFIAAFLPQIGEGLIGAFGGTPPPWYVLDEKTNTFTASDPHALFFHDVPDGADWAKLLRPHACATKTAPATGTAYMNIPTAFLLCEEDRAIPVAVQQVLVDRARRRGAEIETEKIQTGHTPWLVVPDQVVDYLKKHAGESA</sequence>
<dbReference type="GO" id="GO:0017000">
    <property type="term" value="P:antibiotic biosynthetic process"/>
    <property type="evidence" value="ECO:0007669"/>
    <property type="project" value="UniProtKB-ARBA"/>
</dbReference>
<dbReference type="GeneID" id="34571293"/>
<evidence type="ECO:0000313" key="2">
    <source>
        <dbReference type="EMBL" id="OGE58557.1"/>
    </source>
</evidence>
<dbReference type="PANTHER" id="PTHR37017">
    <property type="entry name" value="AB HYDROLASE-1 DOMAIN-CONTAINING PROTEIN-RELATED"/>
    <property type="match status" value="1"/>
</dbReference>
<gene>
    <name evidence="2" type="ORF">PENARI_c001G05459</name>
</gene>
<dbReference type="InterPro" id="IPR000073">
    <property type="entry name" value="AB_hydrolase_1"/>
</dbReference>
<dbReference type="AlphaFoldDB" id="A0A1F5LZG5"/>
<accession>A0A1F5LZG5</accession>
<dbReference type="Proteomes" id="UP000177622">
    <property type="component" value="Unassembled WGS sequence"/>
</dbReference>
<dbReference type="RefSeq" id="XP_022493979.1">
    <property type="nucleotide sequence ID" value="XM_022626559.1"/>
</dbReference>
<evidence type="ECO:0000259" key="1">
    <source>
        <dbReference type="Pfam" id="PF12697"/>
    </source>
</evidence>
<name>A0A1F5LZG5_PENAI</name>
<keyword evidence="3" id="KW-1185">Reference proteome</keyword>
<dbReference type="PANTHER" id="PTHR37017:SF11">
    <property type="entry name" value="ESTERASE_LIPASE_THIOESTERASE DOMAIN-CONTAINING PROTEIN"/>
    <property type="match status" value="1"/>
</dbReference>
<reference evidence="2 3" key="1">
    <citation type="journal article" date="2016" name="Sci. Rep.">
        <title>Penicillium arizonense, a new, genome sequenced fungal species, reveals a high chemical diversity in secreted metabolites.</title>
        <authorList>
            <person name="Grijseels S."/>
            <person name="Nielsen J.C."/>
            <person name="Randelovic M."/>
            <person name="Nielsen J."/>
            <person name="Nielsen K.F."/>
            <person name="Workman M."/>
            <person name="Frisvad J.C."/>
        </authorList>
    </citation>
    <scope>NUCLEOTIDE SEQUENCE [LARGE SCALE GENOMIC DNA]</scope>
    <source>
        <strain evidence="2 3">CBS 141311</strain>
    </source>
</reference>
<dbReference type="SUPFAM" id="SSF53474">
    <property type="entry name" value="alpha/beta-Hydrolases"/>
    <property type="match status" value="1"/>
</dbReference>
<dbReference type="GO" id="GO:0072330">
    <property type="term" value="P:monocarboxylic acid biosynthetic process"/>
    <property type="evidence" value="ECO:0007669"/>
    <property type="project" value="UniProtKB-ARBA"/>
</dbReference>
<dbReference type="Pfam" id="PF12697">
    <property type="entry name" value="Abhydrolase_6"/>
    <property type="match status" value="1"/>
</dbReference>
<dbReference type="Gene3D" id="3.40.50.1820">
    <property type="entry name" value="alpha/beta hydrolase"/>
    <property type="match status" value="1"/>
</dbReference>
<dbReference type="STRING" id="1835702.A0A1F5LZG5"/>
<feature type="domain" description="AB hydrolase-1" evidence="1">
    <location>
        <begin position="6"/>
        <end position="236"/>
    </location>
</feature>
<protein>
    <recommendedName>
        <fullName evidence="1">AB hydrolase-1 domain-containing protein</fullName>
    </recommendedName>
</protein>
<organism evidence="2 3">
    <name type="scientific">Penicillium arizonense</name>
    <dbReference type="NCBI Taxonomy" id="1835702"/>
    <lineage>
        <taxon>Eukaryota</taxon>
        <taxon>Fungi</taxon>
        <taxon>Dikarya</taxon>
        <taxon>Ascomycota</taxon>
        <taxon>Pezizomycotina</taxon>
        <taxon>Eurotiomycetes</taxon>
        <taxon>Eurotiomycetidae</taxon>
        <taxon>Eurotiales</taxon>
        <taxon>Aspergillaceae</taxon>
        <taxon>Penicillium</taxon>
    </lineage>
</organism>
<proteinExistence type="predicted"/>
<dbReference type="InterPro" id="IPR052897">
    <property type="entry name" value="Sec-Metab_Biosynth_Hydrolase"/>
</dbReference>
<comment type="caution">
    <text evidence="2">The sequence shown here is derived from an EMBL/GenBank/DDBJ whole genome shotgun (WGS) entry which is preliminary data.</text>
</comment>
<dbReference type="OrthoDB" id="408373at2759"/>